<dbReference type="PROSITE" id="PS51819">
    <property type="entry name" value="VOC"/>
    <property type="match status" value="1"/>
</dbReference>
<dbReference type="InterPro" id="IPR041581">
    <property type="entry name" value="Glyoxalase_6"/>
</dbReference>
<evidence type="ECO:0000259" key="1">
    <source>
        <dbReference type="PROSITE" id="PS51819"/>
    </source>
</evidence>
<keyword evidence="3" id="KW-1185">Reference proteome</keyword>
<dbReference type="OrthoDB" id="15077at2"/>
<dbReference type="Proteomes" id="UP000317043">
    <property type="component" value="Unassembled WGS sequence"/>
</dbReference>
<dbReference type="EMBL" id="VFOW01000001">
    <property type="protein sequence ID" value="TQL79183.1"/>
    <property type="molecule type" value="Genomic_DNA"/>
</dbReference>
<evidence type="ECO:0000313" key="2">
    <source>
        <dbReference type="EMBL" id="TQL79183.1"/>
    </source>
</evidence>
<dbReference type="RefSeq" id="WP_142044295.1">
    <property type="nucleotide sequence ID" value="NZ_JBHTGS010000002.1"/>
</dbReference>
<gene>
    <name evidence="2" type="ORF">FB566_4784</name>
</gene>
<reference evidence="2 3" key="1">
    <citation type="submission" date="2019-06" db="EMBL/GenBank/DDBJ databases">
        <title>Sequencing the genomes of 1000 actinobacteria strains.</title>
        <authorList>
            <person name="Klenk H.-P."/>
        </authorList>
    </citation>
    <scope>NUCLEOTIDE SEQUENCE [LARGE SCALE GENOMIC DNA]</scope>
    <source>
        <strain evidence="2 3">DSM 45928</strain>
    </source>
</reference>
<dbReference type="CDD" id="cd06587">
    <property type="entry name" value="VOC"/>
    <property type="match status" value="1"/>
</dbReference>
<feature type="domain" description="VOC" evidence="1">
    <location>
        <begin position="4"/>
        <end position="110"/>
    </location>
</feature>
<dbReference type="InterPro" id="IPR029068">
    <property type="entry name" value="Glyas_Bleomycin-R_OHBP_Dase"/>
</dbReference>
<comment type="caution">
    <text evidence="2">The sequence shown here is derived from an EMBL/GenBank/DDBJ whole genome shotgun (WGS) entry which is preliminary data.</text>
</comment>
<dbReference type="AlphaFoldDB" id="A0A543B2Y1"/>
<sequence length="111" mass="12393">MSLRIVNITMNTPDPQRLADWWVTALNGEITQNHGDFIFTRSGGTGLAFQRADAVEPNKIHFDLMAENRESEVDRLVSLGARRVADREAPGIQWTVLADPDGNEFCVTEAH</sequence>
<proteinExistence type="predicted"/>
<dbReference type="Gene3D" id="3.10.180.10">
    <property type="entry name" value="2,3-Dihydroxybiphenyl 1,2-Dioxygenase, domain 1"/>
    <property type="match status" value="1"/>
</dbReference>
<dbReference type="InParanoid" id="A0A543B2Y1"/>
<evidence type="ECO:0000313" key="3">
    <source>
        <dbReference type="Proteomes" id="UP000317043"/>
    </source>
</evidence>
<name>A0A543B2Y1_9ACTN</name>
<accession>A0A543B2Y1</accession>
<dbReference type="PANTHER" id="PTHR35908">
    <property type="entry name" value="HYPOTHETICAL FUSION PROTEIN"/>
    <property type="match status" value="1"/>
</dbReference>
<dbReference type="Pfam" id="PF18029">
    <property type="entry name" value="Glyoxalase_6"/>
    <property type="match status" value="1"/>
</dbReference>
<organism evidence="2 3">
    <name type="scientific">Stackebrandtia endophytica</name>
    <dbReference type="NCBI Taxonomy" id="1496996"/>
    <lineage>
        <taxon>Bacteria</taxon>
        <taxon>Bacillati</taxon>
        <taxon>Actinomycetota</taxon>
        <taxon>Actinomycetes</taxon>
        <taxon>Glycomycetales</taxon>
        <taxon>Glycomycetaceae</taxon>
        <taxon>Stackebrandtia</taxon>
    </lineage>
</organism>
<dbReference type="PANTHER" id="PTHR35908:SF1">
    <property type="entry name" value="CONSERVED PROTEIN"/>
    <property type="match status" value="1"/>
</dbReference>
<protein>
    <recommendedName>
        <fullName evidence="1">VOC domain-containing protein</fullName>
    </recommendedName>
</protein>
<dbReference type="InterPro" id="IPR037523">
    <property type="entry name" value="VOC_core"/>
</dbReference>
<dbReference type="SUPFAM" id="SSF54593">
    <property type="entry name" value="Glyoxalase/Bleomycin resistance protein/Dihydroxybiphenyl dioxygenase"/>
    <property type="match status" value="1"/>
</dbReference>